<keyword evidence="1" id="KW-0677">Repeat</keyword>
<dbReference type="OrthoDB" id="1658288at2759"/>
<feature type="domain" description="Nephrocystin 3-like N-terminal" evidence="2">
    <location>
        <begin position="84"/>
        <end position="190"/>
    </location>
</feature>
<dbReference type="InterPro" id="IPR027417">
    <property type="entry name" value="P-loop_NTPase"/>
</dbReference>
<evidence type="ECO:0000313" key="4">
    <source>
        <dbReference type="Proteomes" id="UP000517252"/>
    </source>
</evidence>
<gene>
    <name evidence="3" type="ORF">TASIC1_0002033000</name>
</gene>
<evidence type="ECO:0000259" key="2">
    <source>
        <dbReference type="Pfam" id="PF24883"/>
    </source>
</evidence>
<dbReference type="Proteomes" id="UP000517252">
    <property type="component" value="Unassembled WGS sequence"/>
</dbReference>
<dbReference type="PANTHER" id="PTHR10039:SF5">
    <property type="entry name" value="NACHT DOMAIN-CONTAINING PROTEIN"/>
    <property type="match status" value="1"/>
</dbReference>
<reference evidence="3 4" key="1">
    <citation type="submission" date="2020-07" db="EMBL/GenBank/DDBJ databases">
        <title>Trichoderma asperellum IC-1 whole genome shotgun sequence.</title>
        <authorList>
            <person name="Kanamasa S."/>
            <person name="Takahashi H."/>
        </authorList>
    </citation>
    <scope>NUCLEOTIDE SEQUENCE [LARGE SCALE GENOMIC DNA]</scope>
    <source>
        <strain evidence="3 4">IC-1</strain>
    </source>
</reference>
<dbReference type="Pfam" id="PF24883">
    <property type="entry name" value="NPHP3_N"/>
    <property type="match status" value="1"/>
</dbReference>
<dbReference type="EMBL" id="BLZH01000002">
    <property type="protein sequence ID" value="GFP53146.1"/>
    <property type="molecule type" value="Genomic_DNA"/>
</dbReference>
<evidence type="ECO:0000313" key="3">
    <source>
        <dbReference type="EMBL" id="GFP53146.1"/>
    </source>
</evidence>
<protein>
    <recommendedName>
        <fullName evidence="2">Nephrocystin 3-like N-terminal domain-containing protein</fullName>
    </recommendedName>
</protein>
<accession>A0A6V8QMW1</accession>
<dbReference type="AlphaFoldDB" id="A0A6V8QMW1"/>
<proteinExistence type="predicted"/>
<organism evidence="3 4">
    <name type="scientific">Trichoderma asperellum</name>
    <name type="common">Filamentous fungus</name>
    <dbReference type="NCBI Taxonomy" id="101201"/>
    <lineage>
        <taxon>Eukaryota</taxon>
        <taxon>Fungi</taxon>
        <taxon>Dikarya</taxon>
        <taxon>Ascomycota</taxon>
        <taxon>Pezizomycotina</taxon>
        <taxon>Sordariomycetes</taxon>
        <taxon>Hypocreomycetidae</taxon>
        <taxon>Hypocreales</taxon>
        <taxon>Hypocreaceae</taxon>
        <taxon>Trichoderma</taxon>
    </lineage>
</organism>
<dbReference type="InterPro" id="IPR056884">
    <property type="entry name" value="NPHP3-like_N"/>
</dbReference>
<sequence>MVKLSQGNELINRIASKLQDMLNGSVSNIMEAHEGPNNTAVEKTTAFQNSLDPEFWDIYSIIKSINAPERDLRLEQIDVAAKHSFQWAFEKPSVGLTRWLQNDEKLFWISGKPGSGKSTFIKYLHTNPLTLKYLRNWYRSANCIQATFFFHHRGTAIQKSLEGLYRGILSQVLEQAPQALFVIQPNLSQSYAELVRTYKLGTLSTDLEALVTSCEITQDDEISRQLHNILLCEMPRKAFRTMVIEPMQASGAIDDDTNALEQIFQRRDRLQRTFSYAFNIANANNKGKKNISPSLDLYISKKLVFTQDLTDQQKRGFVRVDLLISKKSAYFTNFTRTTNKQNVFATLDLFISQTRVYTTDITIHDIGKMLAEVEIFSSESLQYSTLVGKDYFSISKSEDQGPKGNQVASMIQDWLIEKHNSSTLKQHIGV</sequence>
<evidence type="ECO:0000256" key="1">
    <source>
        <dbReference type="ARBA" id="ARBA00022737"/>
    </source>
</evidence>
<dbReference type="SUPFAM" id="SSF52540">
    <property type="entry name" value="P-loop containing nucleoside triphosphate hydrolases"/>
    <property type="match status" value="1"/>
</dbReference>
<comment type="caution">
    <text evidence="3">The sequence shown here is derived from an EMBL/GenBank/DDBJ whole genome shotgun (WGS) entry which is preliminary data.</text>
</comment>
<dbReference type="PANTHER" id="PTHR10039">
    <property type="entry name" value="AMELOGENIN"/>
    <property type="match status" value="1"/>
</dbReference>
<name>A0A6V8QMW1_TRIAP</name>